<feature type="compositionally biased region" description="Polar residues" evidence="1">
    <location>
        <begin position="561"/>
        <end position="570"/>
    </location>
</feature>
<dbReference type="AlphaFoldDB" id="A0A5C3P7E0"/>
<evidence type="ECO:0000313" key="2">
    <source>
        <dbReference type="EMBL" id="TFK84879.1"/>
    </source>
</evidence>
<reference evidence="2 3" key="1">
    <citation type="journal article" date="2019" name="Nat. Ecol. Evol.">
        <title>Megaphylogeny resolves global patterns of mushroom evolution.</title>
        <authorList>
            <person name="Varga T."/>
            <person name="Krizsan K."/>
            <person name="Foldi C."/>
            <person name="Dima B."/>
            <person name="Sanchez-Garcia M."/>
            <person name="Sanchez-Ramirez S."/>
            <person name="Szollosi G.J."/>
            <person name="Szarkandi J.G."/>
            <person name="Papp V."/>
            <person name="Albert L."/>
            <person name="Andreopoulos W."/>
            <person name="Angelini C."/>
            <person name="Antonin V."/>
            <person name="Barry K.W."/>
            <person name="Bougher N.L."/>
            <person name="Buchanan P."/>
            <person name="Buyck B."/>
            <person name="Bense V."/>
            <person name="Catcheside P."/>
            <person name="Chovatia M."/>
            <person name="Cooper J."/>
            <person name="Damon W."/>
            <person name="Desjardin D."/>
            <person name="Finy P."/>
            <person name="Geml J."/>
            <person name="Haridas S."/>
            <person name="Hughes K."/>
            <person name="Justo A."/>
            <person name="Karasinski D."/>
            <person name="Kautmanova I."/>
            <person name="Kiss B."/>
            <person name="Kocsube S."/>
            <person name="Kotiranta H."/>
            <person name="LaButti K.M."/>
            <person name="Lechner B.E."/>
            <person name="Liimatainen K."/>
            <person name="Lipzen A."/>
            <person name="Lukacs Z."/>
            <person name="Mihaltcheva S."/>
            <person name="Morgado L.N."/>
            <person name="Niskanen T."/>
            <person name="Noordeloos M.E."/>
            <person name="Ohm R.A."/>
            <person name="Ortiz-Santana B."/>
            <person name="Ovrebo C."/>
            <person name="Racz N."/>
            <person name="Riley R."/>
            <person name="Savchenko A."/>
            <person name="Shiryaev A."/>
            <person name="Soop K."/>
            <person name="Spirin V."/>
            <person name="Szebenyi C."/>
            <person name="Tomsovsky M."/>
            <person name="Tulloss R.E."/>
            <person name="Uehling J."/>
            <person name="Grigoriev I.V."/>
            <person name="Vagvolgyi C."/>
            <person name="Papp T."/>
            <person name="Martin F.M."/>
            <person name="Miettinen O."/>
            <person name="Hibbett D.S."/>
            <person name="Nagy L.G."/>
        </authorList>
    </citation>
    <scope>NUCLEOTIDE SEQUENCE [LARGE SCALE GENOMIC DNA]</scope>
    <source>
        <strain evidence="2 3">HHB13444</strain>
    </source>
</reference>
<dbReference type="Proteomes" id="UP000308197">
    <property type="component" value="Unassembled WGS sequence"/>
</dbReference>
<accession>A0A5C3P7E0</accession>
<feature type="region of interest" description="Disordered" evidence="1">
    <location>
        <begin position="342"/>
        <end position="370"/>
    </location>
</feature>
<feature type="compositionally biased region" description="Polar residues" evidence="1">
    <location>
        <begin position="602"/>
        <end position="616"/>
    </location>
</feature>
<sequence>MPPFAHAFRPTRVHSQEEQDALEEYVDGLEEVISIHEEVARMNAEIDRANAQTLQRAHDGAERRRADEELESAGVSGESGFALEPPDYKTDRDATSVEREDALAPVAAPPRPTRVLREQQQQSVAGVEELISVHEEFDHSINRIQKAYHKAQNPNEEIGGVISGESDVGELSESDWTDLESPAARAASEVASRAPTGSLTDPAPTPLSSVEQPRAAVPEGDVVVHQSEETGTLAEENVTAKSTGHHPKDANALSSDSSAEHSRGRILAVGAELHAERTQEDRTAADTLAPVAALEDVGLLCDERKIPELVLEMQAVMVEKLDSRMDALQDDFERRLRVAPAPPSAPAAAAPAIPVPPSSRSQGAGTMTEPHCSVLPNPEMNSMNTFPCSAMPGSGAGSGPGSASALGYGPAGMGVQPAATMSAGMYGGSGLVAGMHTPFNLGSPNYVDPTTAPSGAWWTGYRPGFAAGAASHGELACAGANGMHANGTPSSYYSYPAAVAAPGLPIQGIYGHARPLAPPSAPDPPSHHPPITNAWIPRQQPSFSGPSAAPHHSEGDGSHGQPANGQSHSSPAAPLSGAGVVQPVSPGSAFDARASFRAPSALPTTATVAETGSTSRASRDGPGSGFPVRMPEGQAPFWPSTPPTQPGDARSENENLRSSVNSLREQLKSHMQKLRGTEADLRERAAELQQNAENVKEVVKGLESVGEQLEGLHATLLGEERARAGTSTGRSQVGNASARRVPVFGV</sequence>
<feature type="compositionally biased region" description="Acidic residues" evidence="1">
    <location>
        <begin position="167"/>
        <end position="178"/>
    </location>
</feature>
<feature type="region of interest" description="Disordered" evidence="1">
    <location>
        <begin position="514"/>
        <end position="580"/>
    </location>
</feature>
<evidence type="ECO:0000313" key="3">
    <source>
        <dbReference type="Proteomes" id="UP000308197"/>
    </source>
</evidence>
<feature type="region of interest" description="Disordered" evidence="1">
    <location>
        <begin position="601"/>
        <end position="654"/>
    </location>
</feature>
<gene>
    <name evidence="2" type="ORF">K466DRAFT_601646</name>
</gene>
<keyword evidence="3" id="KW-1185">Reference proteome</keyword>
<protein>
    <submittedName>
        <fullName evidence="2">Uncharacterized protein</fullName>
    </submittedName>
</protein>
<proteinExistence type="predicted"/>
<feature type="compositionally biased region" description="Pro residues" evidence="1">
    <location>
        <begin position="516"/>
        <end position="528"/>
    </location>
</feature>
<dbReference type="InParanoid" id="A0A5C3P7E0"/>
<organism evidence="2 3">
    <name type="scientific">Polyporus arcularius HHB13444</name>
    <dbReference type="NCBI Taxonomy" id="1314778"/>
    <lineage>
        <taxon>Eukaryota</taxon>
        <taxon>Fungi</taxon>
        <taxon>Dikarya</taxon>
        <taxon>Basidiomycota</taxon>
        <taxon>Agaricomycotina</taxon>
        <taxon>Agaricomycetes</taxon>
        <taxon>Polyporales</taxon>
        <taxon>Polyporaceae</taxon>
        <taxon>Polyporus</taxon>
    </lineage>
</organism>
<feature type="compositionally biased region" description="Low complexity" evidence="1">
    <location>
        <begin position="180"/>
        <end position="195"/>
    </location>
</feature>
<feature type="region of interest" description="Disordered" evidence="1">
    <location>
        <begin position="230"/>
        <end position="263"/>
    </location>
</feature>
<feature type="region of interest" description="Disordered" evidence="1">
    <location>
        <begin position="155"/>
        <end position="218"/>
    </location>
</feature>
<name>A0A5C3P7E0_9APHY</name>
<dbReference type="EMBL" id="ML211288">
    <property type="protein sequence ID" value="TFK84879.1"/>
    <property type="molecule type" value="Genomic_DNA"/>
</dbReference>
<feature type="compositionally biased region" description="Basic and acidic residues" evidence="1">
    <location>
        <begin position="56"/>
        <end position="67"/>
    </location>
</feature>
<feature type="region of interest" description="Disordered" evidence="1">
    <location>
        <begin position="54"/>
        <end position="91"/>
    </location>
</feature>
<evidence type="ECO:0000256" key="1">
    <source>
        <dbReference type="SAM" id="MobiDB-lite"/>
    </source>
</evidence>